<sequence length="557" mass="63017">MEENKVRLLLKDVPKFTGANPDSWCGGGMVSLDDAEWVDYPLGQKQPSRITMVRKPAPFLDKEAVEEPVSTEESLSEIQTDVALLPKPEPFMQHDDVEEAVTDKENLTESQTDVSLLQKPIISVDQASREENESNSEIEVIKKSSEGVNMAFKMETGDVLKLQEASLAESQPYEYIDKRFGEMGSDRDISATLRGPPKRLYQTVNNTLNIEKEGREDTTWNRAQDLIKLEGREEEVELINSSTRGFVASFGSLIGFLPYRNLATKWKYLAFKPWLRKKGLDPTMCRQNLGVIGCYDATRNSTLQSTIDPTKIEGELSADMKLEDLIAIYDQEKLKILVILCWSENESIARKKNLMAELSVGDIVKCCIRNITDYGIFVEVEGVPALIHQPKISWDDTLDIISHFKIVHKLKFSPTRIFLSLKEFTPDQLKGLEASQPDEEWDNVESLWKNSLLPRVFASKHFLKDETENIFEGCSRYSHVSGSSDGTKFWRILSNSDSCTDSCPSRIGLLQAYVLESDPFSELHLSAIQHEGVEEINVCGKEVGIEVHNVFPCAWFR</sequence>
<name>A0A2U1P455_ARTAN</name>
<dbReference type="Pfam" id="PF00575">
    <property type="entry name" value="S1"/>
    <property type="match status" value="1"/>
</dbReference>
<comment type="caution">
    <text evidence="2">The sequence shown here is derived from an EMBL/GenBank/DDBJ whole genome shotgun (WGS) entry which is preliminary data.</text>
</comment>
<dbReference type="SUPFAM" id="SSF50249">
    <property type="entry name" value="Nucleic acid-binding proteins"/>
    <property type="match status" value="1"/>
</dbReference>
<protein>
    <submittedName>
        <fullName evidence="2">Nucleic acid-binding, OB-fold-like protein</fullName>
    </submittedName>
</protein>
<dbReference type="GO" id="GO:0003676">
    <property type="term" value="F:nucleic acid binding"/>
    <property type="evidence" value="ECO:0007669"/>
    <property type="project" value="InterPro"/>
</dbReference>
<dbReference type="EMBL" id="PKPP01001715">
    <property type="protein sequence ID" value="PWA80512.1"/>
    <property type="molecule type" value="Genomic_DNA"/>
</dbReference>
<dbReference type="PANTHER" id="PTHR47600">
    <property type="entry name" value="NUCLEIC ACID-BINDING, OB-FOLD-LIKE PROTEIN"/>
    <property type="match status" value="1"/>
</dbReference>
<evidence type="ECO:0000313" key="2">
    <source>
        <dbReference type="EMBL" id="PWA80512.1"/>
    </source>
</evidence>
<proteinExistence type="predicted"/>
<keyword evidence="3" id="KW-1185">Reference proteome</keyword>
<dbReference type="InterPro" id="IPR003029">
    <property type="entry name" value="S1_domain"/>
</dbReference>
<dbReference type="Proteomes" id="UP000245207">
    <property type="component" value="Unassembled WGS sequence"/>
</dbReference>
<feature type="domain" description="S1 motif" evidence="1">
    <location>
        <begin position="359"/>
        <end position="422"/>
    </location>
</feature>
<dbReference type="STRING" id="35608.A0A2U1P455"/>
<dbReference type="Gene3D" id="2.40.50.140">
    <property type="entry name" value="Nucleic acid-binding proteins"/>
    <property type="match status" value="1"/>
</dbReference>
<evidence type="ECO:0000313" key="3">
    <source>
        <dbReference type="Proteomes" id="UP000245207"/>
    </source>
</evidence>
<dbReference type="InterPro" id="IPR012340">
    <property type="entry name" value="NA-bd_OB-fold"/>
</dbReference>
<evidence type="ECO:0000259" key="1">
    <source>
        <dbReference type="SMART" id="SM00316"/>
    </source>
</evidence>
<reference evidence="2 3" key="1">
    <citation type="journal article" date="2018" name="Mol. Plant">
        <title>The genome of Artemisia annua provides insight into the evolution of Asteraceae family and artemisinin biosynthesis.</title>
        <authorList>
            <person name="Shen Q."/>
            <person name="Zhang L."/>
            <person name="Liao Z."/>
            <person name="Wang S."/>
            <person name="Yan T."/>
            <person name="Shi P."/>
            <person name="Liu M."/>
            <person name="Fu X."/>
            <person name="Pan Q."/>
            <person name="Wang Y."/>
            <person name="Lv Z."/>
            <person name="Lu X."/>
            <person name="Zhang F."/>
            <person name="Jiang W."/>
            <person name="Ma Y."/>
            <person name="Chen M."/>
            <person name="Hao X."/>
            <person name="Li L."/>
            <person name="Tang Y."/>
            <person name="Lv G."/>
            <person name="Zhou Y."/>
            <person name="Sun X."/>
            <person name="Brodelius P.E."/>
            <person name="Rose J.K.C."/>
            <person name="Tang K."/>
        </authorList>
    </citation>
    <scope>NUCLEOTIDE SEQUENCE [LARGE SCALE GENOMIC DNA]</scope>
    <source>
        <strain evidence="3">cv. Huhao1</strain>
        <tissue evidence="2">Leaf</tissue>
    </source>
</reference>
<organism evidence="2 3">
    <name type="scientific">Artemisia annua</name>
    <name type="common">Sweet wormwood</name>
    <dbReference type="NCBI Taxonomy" id="35608"/>
    <lineage>
        <taxon>Eukaryota</taxon>
        <taxon>Viridiplantae</taxon>
        <taxon>Streptophyta</taxon>
        <taxon>Embryophyta</taxon>
        <taxon>Tracheophyta</taxon>
        <taxon>Spermatophyta</taxon>
        <taxon>Magnoliopsida</taxon>
        <taxon>eudicotyledons</taxon>
        <taxon>Gunneridae</taxon>
        <taxon>Pentapetalae</taxon>
        <taxon>asterids</taxon>
        <taxon>campanulids</taxon>
        <taxon>Asterales</taxon>
        <taxon>Asteraceae</taxon>
        <taxon>Asteroideae</taxon>
        <taxon>Anthemideae</taxon>
        <taxon>Artemisiinae</taxon>
        <taxon>Artemisia</taxon>
    </lineage>
</organism>
<dbReference type="PANTHER" id="PTHR47600:SF1">
    <property type="entry name" value="NUCLEIC ACID-BINDING, OB-FOLD-LIKE PROTEIN"/>
    <property type="match status" value="1"/>
</dbReference>
<dbReference type="SMART" id="SM00316">
    <property type="entry name" value="S1"/>
    <property type="match status" value="1"/>
</dbReference>
<accession>A0A2U1P455</accession>
<gene>
    <name evidence="2" type="ORF">CTI12_AA196150</name>
</gene>
<dbReference type="OrthoDB" id="1899990at2759"/>
<dbReference type="AlphaFoldDB" id="A0A2U1P455"/>